<name>A0A7Y4KUX1_9ACTN</name>
<proteinExistence type="predicted"/>
<gene>
    <name evidence="2" type="ORF">HNR71_003886</name>
    <name evidence="3" type="ORF">HPO96_02760</name>
</gene>
<dbReference type="EMBL" id="JABJRC010000001">
    <property type="protein sequence ID" value="NOL39158.1"/>
    <property type="molecule type" value="Genomic_DNA"/>
</dbReference>
<reference evidence="3 4" key="1">
    <citation type="submission" date="2020-05" db="EMBL/GenBank/DDBJ databases">
        <title>Genome sequence of Kribbella sandramycini ATCC 39419.</title>
        <authorList>
            <person name="Maclea K.S."/>
            <person name="Fair J.L."/>
        </authorList>
    </citation>
    <scope>NUCLEOTIDE SEQUENCE [LARGE SCALE GENOMIC DNA]</scope>
    <source>
        <strain evidence="3 4">ATCC 39419</strain>
    </source>
</reference>
<dbReference type="Proteomes" id="UP000534306">
    <property type="component" value="Unassembled WGS sequence"/>
</dbReference>
<comment type="caution">
    <text evidence="3">The sequence shown here is derived from an EMBL/GenBank/DDBJ whole genome shotgun (WGS) entry which is preliminary data.</text>
</comment>
<protein>
    <submittedName>
        <fullName evidence="3">Uncharacterized protein</fullName>
    </submittedName>
</protein>
<dbReference type="EMBL" id="JACHKF010000001">
    <property type="protein sequence ID" value="MBB6568249.1"/>
    <property type="molecule type" value="Genomic_DNA"/>
</dbReference>
<evidence type="ECO:0000313" key="5">
    <source>
        <dbReference type="Proteomes" id="UP000553957"/>
    </source>
</evidence>
<sequence length="112" mass="12501">MNDPKAEGESVLGQIRPHGMSDEEARNLSLAREAINFFVGECSGRLGAEEAKASPDPQLIAHWREESRLAAEARRFLQVDDPHGVQAVLDHYNRRLRELNQLHPHGGGDRPT</sequence>
<dbReference type="AlphaFoldDB" id="A0A7Y4KUX1"/>
<accession>A0A7Y4KUX1</accession>
<evidence type="ECO:0000256" key="1">
    <source>
        <dbReference type="SAM" id="MobiDB-lite"/>
    </source>
</evidence>
<evidence type="ECO:0000313" key="4">
    <source>
        <dbReference type="Proteomes" id="UP000534306"/>
    </source>
</evidence>
<reference evidence="2 5" key="2">
    <citation type="submission" date="2020-08" db="EMBL/GenBank/DDBJ databases">
        <title>Sequencing the genomes of 1000 actinobacteria strains.</title>
        <authorList>
            <person name="Klenk H.-P."/>
        </authorList>
    </citation>
    <scope>NUCLEOTIDE SEQUENCE [LARGE SCALE GENOMIC DNA]</scope>
    <source>
        <strain evidence="2 5">DSM 15626</strain>
    </source>
</reference>
<dbReference type="Proteomes" id="UP000553957">
    <property type="component" value="Unassembled WGS sequence"/>
</dbReference>
<dbReference type="RefSeq" id="WP_171670701.1">
    <property type="nucleotide sequence ID" value="NZ_BAAAGT010000007.1"/>
</dbReference>
<keyword evidence="4" id="KW-1185">Reference proteome</keyword>
<evidence type="ECO:0000313" key="3">
    <source>
        <dbReference type="EMBL" id="NOL39158.1"/>
    </source>
</evidence>
<feature type="region of interest" description="Disordered" evidence="1">
    <location>
        <begin position="1"/>
        <end position="23"/>
    </location>
</feature>
<organism evidence="3 4">
    <name type="scientific">Kribbella sandramycini</name>
    <dbReference type="NCBI Taxonomy" id="60450"/>
    <lineage>
        <taxon>Bacteria</taxon>
        <taxon>Bacillati</taxon>
        <taxon>Actinomycetota</taxon>
        <taxon>Actinomycetes</taxon>
        <taxon>Propionibacteriales</taxon>
        <taxon>Kribbellaceae</taxon>
        <taxon>Kribbella</taxon>
    </lineage>
</organism>
<evidence type="ECO:0000313" key="2">
    <source>
        <dbReference type="EMBL" id="MBB6568249.1"/>
    </source>
</evidence>